<dbReference type="Proteomes" id="UP000005239">
    <property type="component" value="Unassembled WGS sequence"/>
</dbReference>
<keyword evidence="1" id="KW-0472">Membrane</keyword>
<dbReference type="AlphaFoldDB" id="A0A8R1V2A6"/>
<dbReference type="SUPFAM" id="SSF64005">
    <property type="entry name" value="Undecaprenyl diphosphate synthase"/>
    <property type="match status" value="1"/>
</dbReference>
<proteinExistence type="predicted"/>
<dbReference type="EnsemblMetazoa" id="PPA46575.1">
    <property type="protein sequence ID" value="PPA46575.1"/>
    <property type="gene ID" value="WBGene00304354"/>
</dbReference>
<name>A0A8R1V2A6_PRIPA</name>
<keyword evidence="1" id="KW-0812">Transmembrane</keyword>
<reference evidence="3" key="1">
    <citation type="journal article" date="2008" name="Nat. Genet.">
        <title>The Pristionchus pacificus genome provides a unique perspective on nematode lifestyle and parasitism.</title>
        <authorList>
            <person name="Dieterich C."/>
            <person name="Clifton S.W."/>
            <person name="Schuster L.N."/>
            <person name="Chinwalla A."/>
            <person name="Delehaunty K."/>
            <person name="Dinkelacker I."/>
            <person name="Fulton L."/>
            <person name="Fulton R."/>
            <person name="Godfrey J."/>
            <person name="Minx P."/>
            <person name="Mitreva M."/>
            <person name="Roeseler W."/>
            <person name="Tian H."/>
            <person name="Witte H."/>
            <person name="Yang S.P."/>
            <person name="Wilson R.K."/>
            <person name="Sommer R.J."/>
        </authorList>
    </citation>
    <scope>NUCLEOTIDE SEQUENCE [LARGE SCALE GENOMIC DNA]</scope>
    <source>
        <strain evidence="3">PS312</strain>
    </source>
</reference>
<dbReference type="OrthoDB" id="19639at2759"/>
<dbReference type="InterPro" id="IPR036424">
    <property type="entry name" value="UPP_synth-like_sf"/>
</dbReference>
<protein>
    <submittedName>
        <fullName evidence="2">Uncharacterized protein</fullName>
    </submittedName>
</protein>
<dbReference type="GO" id="GO:0016765">
    <property type="term" value="F:transferase activity, transferring alkyl or aryl (other than methyl) groups"/>
    <property type="evidence" value="ECO:0007669"/>
    <property type="project" value="InterPro"/>
</dbReference>
<sequence>QTRQGEMLDILVVLVLGAVWALRWARKNGLFSPLLGSRLDGGCEQIDADLTDEGVPYPQRVPVSLGVLYTSPPAEGGQGKGLQQLAAFLLHCCRAGVRKVVVHGYSCSTCRSSSEKELARALEGVLAEYGQDRIRIESHAGVAAAAAQQQQHTREREEETDLSCTRVLILPARRSGRATMVEAAKELCRSPAPVTTAAVAGVLAGSMLDDLQAVVMVGSTPTLAAFPPWPLRIAELLPVAALPRAKADFVRAISAFGARDIRQGK</sequence>
<accession>A0A8R1V2A6</accession>
<gene>
    <name evidence="2" type="primary">WBGene00304354</name>
</gene>
<keyword evidence="1" id="KW-1133">Transmembrane helix</keyword>
<feature type="transmembrane region" description="Helical" evidence="1">
    <location>
        <begin position="7"/>
        <end position="25"/>
    </location>
</feature>
<organism evidence="2 3">
    <name type="scientific">Pristionchus pacificus</name>
    <name type="common">Parasitic nematode worm</name>
    <dbReference type="NCBI Taxonomy" id="54126"/>
    <lineage>
        <taxon>Eukaryota</taxon>
        <taxon>Metazoa</taxon>
        <taxon>Ecdysozoa</taxon>
        <taxon>Nematoda</taxon>
        <taxon>Chromadorea</taxon>
        <taxon>Rhabditida</taxon>
        <taxon>Rhabditina</taxon>
        <taxon>Diplogasteromorpha</taxon>
        <taxon>Diplogasteroidea</taxon>
        <taxon>Neodiplogasteridae</taxon>
        <taxon>Pristionchus</taxon>
    </lineage>
</organism>
<keyword evidence="3" id="KW-1185">Reference proteome</keyword>
<evidence type="ECO:0000313" key="3">
    <source>
        <dbReference type="Proteomes" id="UP000005239"/>
    </source>
</evidence>
<dbReference type="Gene3D" id="3.40.1180.10">
    <property type="entry name" value="Decaprenyl diphosphate synthase-like"/>
    <property type="match status" value="1"/>
</dbReference>
<evidence type="ECO:0000313" key="2">
    <source>
        <dbReference type="EnsemblMetazoa" id="PPA46575.1"/>
    </source>
</evidence>
<evidence type="ECO:0000256" key="1">
    <source>
        <dbReference type="SAM" id="Phobius"/>
    </source>
</evidence>
<reference evidence="2" key="2">
    <citation type="submission" date="2022-06" db="UniProtKB">
        <authorList>
            <consortium name="EnsemblMetazoa"/>
        </authorList>
    </citation>
    <scope>IDENTIFICATION</scope>
    <source>
        <strain evidence="2">PS312</strain>
    </source>
</reference>